<keyword evidence="4" id="KW-1185">Reference proteome</keyword>
<evidence type="ECO:0000259" key="2">
    <source>
        <dbReference type="Pfam" id="PF25872"/>
    </source>
</evidence>
<feature type="region of interest" description="Disordered" evidence="1">
    <location>
        <begin position="600"/>
        <end position="629"/>
    </location>
</feature>
<dbReference type="Proteomes" id="UP000502508">
    <property type="component" value="Chromosome"/>
</dbReference>
<dbReference type="InterPro" id="IPR011990">
    <property type="entry name" value="TPR-like_helical_dom_sf"/>
</dbReference>
<dbReference type="SUPFAM" id="SSF48452">
    <property type="entry name" value="TPR-like"/>
    <property type="match status" value="1"/>
</dbReference>
<dbReference type="Gene3D" id="1.25.40.10">
    <property type="entry name" value="Tetratricopeptide repeat domain"/>
    <property type="match status" value="1"/>
</dbReference>
<dbReference type="InterPro" id="IPR058852">
    <property type="entry name" value="HTH_77"/>
</dbReference>
<sequence length="629" mass="67660">MYALPQLSLPAMVELFTQRARAARPGVELPADTVADLCRHLDGLPLAVELAAARVRVMTVAEIAGHLTDRFGLLRGGPRDAPTRHRTLHAVVDWSWNLLDPAGQVALRTLSVFPGGFTADAARHLLRGEVLGTLEDLVDQSLLKVADTRSGARFTMLETVREFCAAQLAATGEDDKVAAGFLAWARDFGLAHHEAAFGPDPLATVDSIRAERDNLMQALHQATARADGATVAAMTAALASLWLIESDYARMMALTTETGWVLSHYRPEPDFVEVTRTAAALCTAFVFSAGQPPAVRSLATLGRLPTAPPDTLIRALAAVLRALPELLAAGAARLHELCESDQPLLAGVANAAATYVWEYQGEPERALAAAERMLASFQDQPTPWARLLAHGRIADLHLQAGRGGMALPHLEAAMRVLDSVGIRNETLGVRLGMVLANLQVGDVDAAERQLALVEPDQPDDAVEVRTFNSAVRAEILLVRGRVEAGLRMWRRVAGLLRETVDRGGVPGLDGWTLEVEAATVISHAHHGRLDLVAPLTAALPDRLSTMLTTLTANRTYLMGFPIGGALLLALATVELDRGAVASGVRLTALAERFHFIRGFRPTMSPTTPGRPPSRPTRRRTRKPSPRTPP</sequence>
<dbReference type="PANTHER" id="PTHR47691">
    <property type="entry name" value="REGULATOR-RELATED"/>
    <property type="match status" value="1"/>
</dbReference>
<reference evidence="3 4" key="2">
    <citation type="submission" date="2020-03" db="EMBL/GenBank/DDBJ databases">
        <authorList>
            <person name="Ichikawa N."/>
            <person name="Kimura A."/>
            <person name="Kitahashi Y."/>
            <person name="Uohara A."/>
        </authorList>
    </citation>
    <scope>NUCLEOTIDE SEQUENCE [LARGE SCALE GENOMIC DNA]</scope>
    <source>
        <strain evidence="3 4">NBRC 107702</strain>
    </source>
</reference>
<evidence type="ECO:0000256" key="1">
    <source>
        <dbReference type="SAM" id="MobiDB-lite"/>
    </source>
</evidence>
<dbReference type="Pfam" id="PF25872">
    <property type="entry name" value="HTH_77"/>
    <property type="match status" value="1"/>
</dbReference>
<gene>
    <name evidence="3" type="ORF">Pflav_041610</name>
</gene>
<reference evidence="3 4" key="1">
    <citation type="submission" date="2020-03" db="EMBL/GenBank/DDBJ databases">
        <title>Whole genome shotgun sequence of Phytohabitans flavus NBRC 107702.</title>
        <authorList>
            <person name="Komaki H."/>
            <person name="Tamura T."/>
        </authorList>
    </citation>
    <scope>NUCLEOTIDE SEQUENCE [LARGE SCALE GENOMIC DNA]</scope>
    <source>
        <strain evidence="3 4">NBRC 107702</strain>
    </source>
</reference>
<organism evidence="3 4">
    <name type="scientific">Phytohabitans flavus</name>
    <dbReference type="NCBI Taxonomy" id="1076124"/>
    <lineage>
        <taxon>Bacteria</taxon>
        <taxon>Bacillati</taxon>
        <taxon>Actinomycetota</taxon>
        <taxon>Actinomycetes</taxon>
        <taxon>Micromonosporales</taxon>
        <taxon>Micromonosporaceae</taxon>
    </lineage>
</organism>
<feature type="compositionally biased region" description="Basic residues" evidence="1">
    <location>
        <begin position="615"/>
        <end position="629"/>
    </location>
</feature>
<protein>
    <recommendedName>
        <fullName evidence="2">Winged helix-turn-helix domain-containing protein</fullName>
    </recommendedName>
</protein>
<dbReference type="RefSeq" id="WP_197938644.1">
    <property type="nucleotide sequence ID" value="NZ_AP022870.1"/>
</dbReference>
<dbReference type="PANTHER" id="PTHR47691:SF3">
    <property type="entry name" value="HTH-TYPE TRANSCRIPTIONAL REGULATOR RV0890C-RELATED"/>
    <property type="match status" value="1"/>
</dbReference>
<evidence type="ECO:0000313" key="4">
    <source>
        <dbReference type="Proteomes" id="UP000502508"/>
    </source>
</evidence>
<dbReference type="KEGG" id="pfla:Pflav_041610"/>
<name>A0A6F8XVI6_9ACTN</name>
<proteinExistence type="predicted"/>
<evidence type="ECO:0000313" key="3">
    <source>
        <dbReference type="EMBL" id="BCB77751.1"/>
    </source>
</evidence>
<accession>A0A6F8XVI6</accession>
<dbReference type="AlphaFoldDB" id="A0A6F8XVI6"/>
<dbReference type="EMBL" id="AP022870">
    <property type="protein sequence ID" value="BCB77751.1"/>
    <property type="molecule type" value="Genomic_DNA"/>
</dbReference>
<feature type="domain" description="Winged helix-turn-helix" evidence="2">
    <location>
        <begin position="104"/>
        <end position="169"/>
    </location>
</feature>